<feature type="compositionally biased region" description="Polar residues" evidence="2">
    <location>
        <begin position="51"/>
        <end position="87"/>
    </location>
</feature>
<organism evidence="3 4">
    <name type="scientific">Hypsibius exemplaris</name>
    <name type="common">Freshwater tardigrade</name>
    <dbReference type="NCBI Taxonomy" id="2072580"/>
    <lineage>
        <taxon>Eukaryota</taxon>
        <taxon>Metazoa</taxon>
        <taxon>Ecdysozoa</taxon>
        <taxon>Tardigrada</taxon>
        <taxon>Eutardigrada</taxon>
        <taxon>Parachela</taxon>
        <taxon>Hypsibioidea</taxon>
        <taxon>Hypsibiidae</taxon>
        <taxon>Hypsibius</taxon>
    </lineage>
</organism>
<dbReference type="PROSITE" id="PS50088">
    <property type="entry name" value="ANK_REPEAT"/>
    <property type="match status" value="1"/>
</dbReference>
<dbReference type="Pfam" id="PF00023">
    <property type="entry name" value="Ank"/>
    <property type="match status" value="2"/>
</dbReference>
<dbReference type="GO" id="GO:0030837">
    <property type="term" value="P:negative regulation of actin filament polymerization"/>
    <property type="evidence" value="ECO:0007669"/>
    <property type="project" value="InterPro"/>
</dbReference>
<dbReference type="GO" id="GO:0005737">
    <property type="term" value="C:cytoplasm"/>
    <property type="evidence" value="ECO:0007669"/>
    <property type="project" value="TreeGrafter"/>
</dbReference>
<accession>A0A1W0X300</accession>
<dbReference type="InterPro" id="IPR047184">
    <property type="entry name" value="KANK1-4"/>
</dbReference>
<feature type="region of interest" description="Disordered" evidence="2">
    <location>
        <begin position="601"/>
        <end position="642"/>
    </location>
</feature>
<feature type="region of interest" description="Disordered" evidence="2">
    <location>
        <begin position="21"/>
        <end position="106"/>
    </location>
</feature>
<protein>
    <submittedName>
        <fullName evidence="3">KN motif and ankyrin repeat domain-containing protein 2</fullName>
    </submittedName>
</protein>
<dbReference type="GO" id="GO:0005856">
    <property type="term" value="C:cytoskeleton"/>
    <property type="evidence" value="ECO:0007669"/>
    <property type="project" value="TreeGrafter"/>
</dbReference>
<feature type="compositionally biased region" description="Low complexity" evidence="2">
    <location>
        <begin position="711"/>
        <end position="736"/>
    </location>
</feature>
<dbReference type="EMBL" id="MTYJ01000021">
    <property type="protein sequence ID" value="OQV21724.1"/>
    <property type="molecule type" value="Genomic_DNA"/>
</dbReference>
<evidence type="ECO:0000256" key="1">
    <source>
        <dbReference type="PROSITE-ProRule" id="PRU00023"/>
    </source>
</evidence>
<dbReference type="PROSITE" id="PS50297">
    <property type="entry name" value="ANK_REP_REGION"/>
    <property type="match status" value="1"/>
</dbReference>
<feature type="compositionally biased region" description="Polar residues" evidence="2">
    <location>
        <begin position="564"/>
        <end position="577"/>
    </location>
</feature>
<dbReference type="InterPro" id="IPR036770">
    <property type="entry name" value="Ankyrin_rpt-contain_sf"/>
</dbReference>
<dbReference type="OrthoDB" id="5406014at2759"/>
<feature type="compositionally biased region" description="Acidic residues" evidence="2">
    <location>
        <begin position="615"/>
        <end position="627"/>
    </location>
</feature>
<keyword evidence="4" id="KW-1185">Reference proteome</keyword>
<sequence>MPDMSALDEILVEIAQTALPSTRRHSTLERERNKKTVPGETAPNHVRPSLPNLTYRQDSDLNLNQRQQTATSSPPLELSTNRRQTSLIGPPKAAPETNGAEYDRPGSSFVATYSAKTGENVMTPGNDNRNDFTAGSCTFPRRSNRYSDLRQDQPDFCPSQVTLRRQNDDDLASISSGERRSGERNLRCPFDTVLNLEFVDFCSDLACVRLPESVRQSFRRAATYRKKKWRKSMDQMLYTEQVICSLSQPATGIPGTVGSCSDQVLSGQQSEVYPPHTKQETIEEEDSEELNAAVRTFEQTLQRHLSNTYKDESVVGALKIVEDEDDDLNVSYHAPFEGSQPVVQYYYTIPEEAEAEARESLFTVPPKRLPKSASTIESGQLKDGNDTSITSHHSSGGLLKADKSLSCTSLNSGATITISATLLESIREKLATSLAQMQILQARAELIPKLEEEIVHLQGELSLVSKRTSNLSDTGVMTSPEASPLVKVALTNSATNTAAREMVESSTACRTPSPELSPSAVAASPITLPRNRRKPVKGIPLKWSSPRHVKRCKRPNAKLPHGSATKSQNEDLTNSSAELDETSGETNAGFELDIIVSAGSPVSSDDPIATYDNCEFADESPSEEPEPEAALLGPSAGADVQESDTIASLETANGLVSHPQETATAHAQRPDQYETGGGFSSSFLPAIYEESSGDSVNLEENQPEEPVVPAGNTNTNTVSTSGVSEDSNTSMSSSNSDELEMIASQGTSESSEHDDDEGSYDLLDGQLSNKCFGDTAESQAVAISQEDYACPQTVSKELLAALKVLKDSLHRGKDGTRGSTKIETSLRVIQQEWFSVAGSRNANCGVVNTFLDTFEALSKKLLNTVVNLLDSNGNTVLHYALSHNNFPVVSVILDSKVCNVDMVNQAGYSPVMLASLAPLASDVDRAVALRLFGMGDINRRAHQHGQTSLMLAVSHGRADTVKMLLQVGADLNIQAPDSRYANHVDRYANYVDRYANYVDRYANAKTANDIDVHLTDQDGMCALYVAMEAAQKEIAALIYAKSTAAPVGNGENNAQFSAVNPTKRKVRLPAIPGTKPLHYRDSRTGVERVHGLCAPYTQHKRRVAD</sequence>
<dbReference type="Gene3D" id="1.25.40.20">
    <property type="entry name" value="Ankyrin repeat-containing domain"/>
    <property type="match status" value="1"/>
</dbReference>
<dbReference type="SMART" id="SM00248">
    <property type="entry name" value="ANK"/>
    <property type="match status" value="2"/>
</dbReference>
<feature type="repeat" description="ANK" evidence="1">
    <location>
        <begin position="944"/>
        <end position="976"/>
    </location>
</feature>
<evidence type="ECO:0000256" key="2">
    <source>
        <dbReference type="SAM" id="MobiDB-lite"/>
    </source>
</evidence>
<gene>
    <name evidence="3" type="ORF">BV898_04302</name>
</gene>
<evidence type="ECO:0000313" key="3">
    <source>
        <dbReference type="EMBL" id="OQV21724.1"/>
    </source>
</evidence>
<keyword evidence="1" id="KW-0040">ANK repeat</keyword>
<feature type="compositionally biased region" description="Polar residues" evidence="2">
    <location>
        <begin position="505"/>
        <end position="516"/>
    </location>
</feature>
<dbReference type="InterPro" id="IPR002110">
    <property type="entry name" value="Ankyrin_rpt"/>
</dbReference>
<dbReference type="Proteomes" id="UP000192578">
    <property type="component" value="Unassembled WGS sequence"/>
</dbReference>
<dbReference type="PANTHER" id="PTHR24168">
    <property type="entry name" value="KN MOTIF AND ANKYRIN REPEAT DOMAIN-CONTAINING"/>
    <property type="match status" value="1"/>
</dbReference>
<dbReference type="PANTHER" id="PTHR24168:SF21">
    <property type="entry name" value="KANK, ISOFORM D"/>
    <property type="match status" value="1"/>
</dbReference>
<evidence type="ECO:0000313" key="4">
    <source>
        <dbReference type="Proteomes" id="UP000192578"/>
    </source>
</evidence>
<reference evidence="4" key="1">
    <citation type="submission" date="2017-01" db="EMBL/GenBank/DDBJ databases">
        <title>Comparative genomics of anhydrobiosis in the tardigrade Hypsibius dujardini.</title>
        <authorList>
            <person name="Yoshida Y."/>
            <person name="Koutsovoulos G."/>
            <person name="Laetsch D."/>
            <person name="Stevens L."/>
            <person name="Kumar S."/>
            <person name="Horikawa D."/>
            <person name="Ishino K."/>
            <person name="Komine S."/>
            <person name="Tomita M."/>
            <person name="Blaxter M."/>
            <person name="Arakawa K."/>
        </authorList>
    </citation>
    <scope>NUCLEOTIDE SEQUENCE [LARGE SCALE GENOMIC DNA]</scope>
    <source>
        <strain evidence="4">Z151</strain>
    </source>
</reference>
<feature type="region of interest" description="Disordered" evidence="2">
    <location>
        <begin position="661"/>
        <end position="762"/>
    </location>
</feature>
<feature type="region of interest" description="Disordered" evidence="2">
    <location>
        <begin position="368"/>
        <end position="397"/>
    </location>
</feature>
<proteinExistence type="predicted"/>
<feature type="compositionally biased region" description="Basic residues" evidence="2">
    <location>
        <begin position="545"/>
        <end position="556"/>
    </location>
</feature>
<dbReference type="SUPFAM" id="SSF48403">
    <property type="entry name" value="Ankyrin repeat"/>
    <property type="match status" value="1"/>
</dbReference>
<comment type="caution">
    <text evidence="3">The sequence shown here is derived from an EMBL/GenBank/DDBJ whole genome shotgun (WGS) entry which is preliminary data.</text>
</comment>
<feature type="region of interest" description="Disordered" evidence="2">
    <location>
        <begin position="505"/>
        <end position="584"/>
    </location>
</feature>
<dbReference type="AlphaFoldDB" id="A0A1W0X300"/>
<name>A0A1W0X300_HYPEX</name>